<comment type="caution">
    <text evidence="3">The sequence shown here is derived from an EMBL/GenBank/DDBJ whole genome shotgun (WGS) entry which is preliminary data.</text>
</comment>
<name>A0A4Z0GK79_9BACL</name>
<dbReference type="InterPro" id="IPR037914">
    <property type="entry name" value="SpoVT-AbrB_sf"/>
</dbReference>
<dbReference type="Proteomes" id="UP000298347">
    <property type="component" value="Unassembled WGS sequence"/>
</dbReference>
<gene>
    <name evidence="3" type="ORF">E4665_12385</name>
</gene>
<dbReference type="Pfam" id="PF04014">
    <property type="entry name" value="MazE_antitoxin"/>
    <property type="match status" value="1"/>
</dbReference>
<organism evidence="3 4">
    <name type="scientific">Sporolactobacillus shoreae</name>
    <dbReference type="NCBI Taxonomy" id="1465501"/>
    <lineage>
        <taxon>Bacteria</taxon>
        <taxon>Bacillati</taxon>
        <taxon>Bacillota</taxon>
        <taxon>Bacilli</taxon>
        <taxon>Bacillales</taxon>
        <taxon>Sporolactobacillaceae</taxon>
        <taxon>Sporolactobacillus</taxon>
    </lineage>
</organism>
<dbReference type="SUPFAM" id="SSF89447">
    <property type="entry name" value="AbrB/MazE/MraZ-like"/>
    <property type="match status" value="1"/>
</dbReference>
<dbReference type="EMBL" id="SRJD01000015">
    <property type="protein sequence ID" value="TGA97271.1"/>
    <property type="molecule type" value="Genomic_DNA"/>
</dbReference>
<dbReference type="InterPro" id="IPR039052">
    <property type="entry name" value="Antitox_PemI-like"/>
</dbReference>
<dbReference type="GO" id="GO:0003677">
    <property type="term" value="F:DNA binding"/>
    <property type="evidence" value="ECO:0007669"/>
    <property type="project" value="UniProtKB-UniRule"/>
</dbReference>
<dbReference type="Gene3D" id="2.10.260.10">
    <property type="match status" value="1"/>
</dbReference>
<protein>
    <submittedName>
        <fullName evidence="3">AbrB/MazE/SpoVT family DNA-binding domain-containing protein</fullName>
    </submittedName>
</protein>
<evidence type="ECO:0000313" key="3">
    <source>
        <dbReference type="EMBL" id="TGA97271.1"/>
    </source>
</evidence>
<dbReference type="OrthoDB" id="9795766at2"/>
<proteinExistence type="predicted"/>
<reference evidence="3 4" key="1">
    <citation type="journal article" date="2015" name="Int. J. Syst. Evol. Microbiol.">
        <title>Sporolactobacillus shoreae sp. nov. and Sporolactobacillus spathodeae sp. nov., two spore-forming lactic acid bacteria isolated from tree barks in Thailand.</title>
        <authorList>
            <person name="Thamacharoensuk T."/>
            <person name="Kitahara M."/>
            <person name="Ohkuma M."/>
            <person name="Thongchul N."/>
            <person name="Tanasupawat S."/>
        </authorList>
    </citation>
    <scope>NUCLEOTIDE SEQUENCE [LARGE SCALE GENOMIC DNA]</scope>
    <source>
        <strain evidence="3 4">BK92</strain>
    </source>
</reference>
<evidence type="ECO:0000259" key="2">
    <source>
        <dbReference type="PROSITE" id="PS51740"/>
    </source>
</evidence>
<dbReference type="InterPro" id="IPR007159">
    <property type="entry name" value="SpoVT-AbrB_dom"/>
</dbReference>
<keyword evidence="1 3" id="KW-0238">DNA-binding</keyword>
<sequence length="78" mass="8769">MTTKVQKWGNSLAVRIPSNIAESTGIERGTELVLEVKDQYIVLKKKEATPTLDELLSKITPDNRHDEVFMGQEGDELL</sequence>
<dbReference type="AlphaFoldDB" id="A0A4Z0GK79"/>
<evidence type="ECO:0000256" key="1">
    <source>
        <dbReference type="PROSITE-ProRule" id="PRU01076"/>
    </source>
</evidence>
<evidence type="ECO:0000313" key="4">
    <source>
        <dbReference type="Proteomes" id="UP000298347"/>
    </source>
</evidence>
<accession>A0A4Z0GK79</accession>
<dbReference type="PANTHER" id="PTHR40516">
    <property type="entry name" value="ANTITOXIN CHPS-RELATED"/>
    <property type="match status" value="1"/>
</dbReference>
<dbReference type="PROSITE" id="PS51740">
    <property type="entry name" value="SPOVT_ABRB"/>
    <property type="match status" value="1"/>
</dbReference>
<dbReference type="SMART" id="SM00966">
    <property type="entry name" value="SpoVT_AbrB"/>
    <property type="match status" value="1"/>
</dbReference>
<keyword evidence="4" id="KW-1185">Reference proteome</keyword>
<dbReference type="PANTHER" id="PTHR40516:SF1">
    <property type="entry name" value="ANTITOXIN CHPS-RELATED"/>
    <property type="match status" value="1"/>
</dbReference>
<feature type="domain" description="SpoVT-AbrB" evidence="2">
    <location>
        <begin position="3"/>
        <end position="48"/>
    </location>
</feature>
<dbReference type="GO" id="GO:0097351">
    <property type="term" value="F:toxin sequestering activity"/>
    <property type="evidence" value="ECO:0007669"/>
    <property type="project" value="InterPro"/>
</dbReference>